<evidence type="ECO:0000256" key="1">
    <source>
        <dbReference type="ARBA" id="ARBA00022603"/>
    </source>
</evidence>
<evidence type="ECO:0000313" key="3">
    <source>
        <dbReference type="EMBL" id="KAF1913071.1"/>
    </source>
</evidence>
<dbReference type="PANTHER" id="PTHR13393:SF0">
    <property type="entry name" value="RNA N6-ADENOSINE-METHYLTRANSFERASE METTL16"/>
    <property type="match status" value="1"/>
</dbReference>
<dbReference type="SUPFAM" id="SSF53335">
    <property type="entry name" value="S-adenosyl-L-methionine-dependent methyltransferases"/>
    <property type="match status" value="1"/>
</dbReference>
<dbReference type="InterPro" id="IPR010286">
    <property type="entry name" value="METTL16/RlmF"/>
</dbReference>
<sequence>MDIAQRPPYDSIDFKALTRKDADFKQMWQKSLGKPDFQDPETVKTLSKAILKTDFGLLLQVPDDRLCPPIPNRWNYVSWIQSLIDSTSPDYHNKYNPERKVKGLDIGTGASAIYTMLCLRSRPNWTMCATDIDKKSFESAARNLAVNNLMTRTTLLQTTELNPLIPHQGLGVDHLDFTMCNPPFFNDIADMSASLKGEGKSWRPNAVCTGAEVEMVCPEGDLGFVTRIVNESLVLKDKVQWYSSMLGKLSSAKAIIELLKKQSITNWAVGVVDTGSSTKRWVVAWSFGDLRPRNSIARIETIANEYLPFPTSYTIQLPATISPDAAKDTITTHIIALDLSWAWDDQTSSGVGEASGNVWSRAYRRAYERKQKDRVFDMQGDDRKVELAFRVRVIGLAREVELQWLRGTDRVLWESFCGVVHRHFKKSG</sequence>
<dbReference type="GO" id="GO:0070475">
    <property type="term" value="P:rRNA base methylation"/>
    <property type="evidence" value="ECO:0007669"/>
    <property type="project" value="TreeGrafter"/>
</dbReference>
<evidence type="ECO:0008006" key="5">
    <source>
        <dbReference type="Google" id="ProtNLM"/>
    </source>
</evidence>
<reference evidence="3" key="1">
    <citation type="journal article" date="2020" name="Stud. Mycol.">
        <title>101 Dothideomycetes genomes: a test case for predicting lifestyles and emergence of pathogens.</title>
        <authorList>
            <person name="Haridas S."/>
            <person name="Albert R."/>
            <person name="Binder M."/>
            <person name="Bloem J."/>
            <person name="Labutti K."/>
            <person name="Salamov A."/>
            <person name="Andreopoulos B."/>
            <person name="Baker S."/>
            <person name="Barry K."/>
            <person name="Bills G."/>
            <person name="Bluhm B."/>
            <person name="Cannon C."/>
            <person name="Castanera R."/>
            <person name="Culley D."/>
            <person name="Daum C."/>
            <person name="Ezra D."/>
            <person name="Gonzalez J."/>
            <person name="Henrissat B."/>
            <person name="Kuo A."/>
            <person name="Liang C."/>
            <person name="Lipzen A."/>
            <person name="Lutzoni F."/>
            <person name="Magnuson J."/>
            <person name="Mondo S."/>
            <person name="Nolan M."/>
            <person name="Ohm R."/>
            <person name="Pangilinan J."/>
            <person name="Park H.-J."/>
            <person name="Ramirez L."/>
            <person name="Alfaro M."/>
            <person name="Sun H."/>
            <person name="Tritt A."/>
            <person name="Yoshinaga Y."/>
            <person name="Zwiers L.-H."/>
            <person name="Turgeon B."/>
            <person name="Goodwin S."/>
            <person name="Spatafora J."/>
            <person name="Crous P."/>
            <person name="Grigoriev I."/>
        </authorList>
    </citation>
    <scope>NUCLEOTIDE SEQUENCE</scope>
    <source>
        <strain evidence="3">HMLAC05119</strain>
    </source>
</reference>
<dbReference type="PANTHER" id="PTHR13393">
    <property type="entry name" value="SAM-DEPENDENT METHYLTRANSFERASE"/>
    <property type="match status" value="1"/>
</dbReference>
<gene>
    <name evidence="3" type="ORF">BDU57DRAFT_457645</name>
</gene>
<dbReference type="GO" id="GO:0005634">
    <property type="term" value="C:nucleus"/>
    <property type="evidence" value="ECO:0007669"/>
    <property type="project" value="TreeGrafter"/>
</dbReference>
<evidence type="ECO:0000313" key="4">
    <source>
        <dbReference type="Proteomes" id="UP000800096"/>
    </source>
</evidence>
<dbReference type="GO" id="GO:0008168">
    <property type="term" value="F:methyltransferase activity"/>
    <property type="evidence" value="ECO:0007669"/>
    <property type="project" value="UniProtKB-KW"/>
</dbReference>
<name>A0A6A5QBU7_AMPQU</name>
<dbReference type="InterPro" id="IPR029063">
    <property type="entry name" value="SAM-dependent_MTases_sf"/>
</dbReference>
<keyword evidence="1" id="KW-0489">Methyltransferase</keyword>
<keyword evidence="2" id="KW-0808">Transferase</keyword>
<evidence type="ECO:0000256" key="2">
    <source>
        <dbReference type="ARBA" id="ARBA00022679"/>
    </source>
</evidence>
<proteinExistence type="predicted"/>
<dbReference type="Gene3D" id="3.40.50.150">
    <property type="entry name" value="Vaccinia Virus protein VP39"/>
    <property type="match status" value="1"/>
</dbReference>
<protein>
    <recommendedName>
        <fullName evidence="5">U6 small nuclear RNA (adenine-(43)-N(6))-methyltransferase</fullName>
    </recommendedName>
</protein>
<dbReference type="Pfam" id="PF05971">
    <property type="entry name" value="Methyltransf_10"/>
    <property type="match status" value="1"/>
</dbReference>
<dbReference type="EMBL" id="ML979139">
    <property type="protein sequence ID" value="KAF1913071.1"/>
    <property type="molecule type" value="Genomic_DNA"/>
</dbReference>
<dbReference type="OrthoDB" id="514248at2759"/>
<accession>A0A6A5QBU7</accession>
<keyword evidence="4" id="KW-1185">Reference proteome</keyword>
<dbReference type="Proteomes" id="UP000800096">
    <property type="component" value="Unassembled WGS sequence"/>
</dbReference>
<dbReference type="AlphaFoldDB" id="A0A6A5QBU7"/>
<organism evidence="3 4">
    <name type="scientific">Ampelomyces quisqualis</name>
    <name type="common">Powdery mildew agent</name>
    <dbReference type="NCBI Taxonomy" id="50730"/>
    <lineage>
        <taxon>Eukaryota</taxon>
        <taxon>Fungi</taxon>
        <taxon>Dikarya</taxon>
        <taxon>Ascomycota</taxon>
        <taxon>Pezizomycotina</taxon>
        <taxon>Dothideomycetes</taxon>
        <taxon>Pleosporomycetidae</taxon>
        <taxon>Pleosporales</taxon>
        <taxon>Pleosporineae</taxon>
        <taxon>Phaeosphaeriaceae</taxon>
        <taxon>Ampelomyces</taxon>
    </lineage>
</organism>